<gene>
    <name evidence="1" type="ORF">HPB49_014022</name>
</gene>
<organism evidence="1 2">
    <name type="scientific">Dermacentor silvarum</name>
    <name type="common">Tick</name>
    <dbReference type="NCBI Taxonomy" id="543639"/>
    <lineage>
        <taxon>Eukaryota</taxon>
        <taxon>Metazoa</taxon>
        <taxon>Ecdysozoa</taxon>
        <taxon>Arthropoda</taxon>
        <taxon>Chelicerata</taxon>
        <taxon>Arachnida</taxon>
        <taxon>Acari</taxon>
        <taxon>Parasitiformes</taxon>
        <taxon>Ixodida</taxon>
        <taxon>Ixodoidea</taxon>
        <taxon>Ixodidae</taxon>
        <taxon>Rhipicephalinae</taxon>
        <taxon>Dermacentor</taxon>
    </lineage>
</organism>
<dbReference type="EMBL" id="CM023478">
    <property type="protein sequence ID" value="KAH7933567.1"/>
    <property type="molecule type" value="Genomic_DNA"/>
</dbReference>
<protein>
    <submittedName>
        <fullName evidence="1">Uncharacterized protein</fullName>
    </submittedName>
</protein>
<dbReference type="Proteomes" id="UP000821865">
    <property type="component" value="Chromosome 9"/>
</dbReference>
<name>A0ACB8C401_DERSI</name>
<keyword evidence="2" id="KW-1185">Reference proteome</keyword>
<evidence type="ECO:0000313" key="1">
    <source>
        <dbReference type="EMBL" id="KAH7933567.1"/>
    </source>
</evidence>
<comment type="caution">
    <text evidence="1">The sequence shown here is derived from an EMBL/GenBank/DDBJ whole genome shotgun (WGS) entry which is preliminary data.</text>
</comment>
<sequence>MLELADQFLEAQGGTNLSKIKKVEPEDAKKPASDERRNPQMPVPRPSTKDPVVAAIKSLLQEIARTTRVELFHVSGHSGLFGNELADFLASRAASIGTERVAAIPIKAVQAAFRKEQWTQ</sequence>
<accession>A0ACB8C401</accession>
<reference evidence="1" key="1">
    <citation type="submission" date="2020-05" db="EMBL/GenBank/DDBJ databases">
        <title>Large-scale comparative analyses of tick genomes elucidate their genetic diversity and vector capacities.</title>
        <authorList>
            <person name="Jia N."/>
            <person name="Wang J."/>
            <person name="Shi W."/>
            <person name="Du L."/>
            <person name="Sun Y."/>
            <person name="Zhan W."/>
            <person name="Jiang J."/>
            <person name="Wang Q."/>
            <person name="Zhang B."/>
            <person name="Ji P."/>
            <person name="Sakyi L.B."/>
            <person name="Cui X."/>
            <person name="Yuan T."/>
            <person name="Jiang B."/>
            <person name="Yang W."/>
            <person name="Lam T.T.-Y."/>
            <person name="Chang Q."/>
            <person name="Ding S."/>
            <person name="Wang X."/>
            <person name="Zhu J."/>
            <person name="Ruan X."/>
            <person name="Zhao L."/>
            <person name="Wei J."/>
            <person name="Que T."/>
            <person name="Du C."/>
            <person name="Cheng J."/>
            <person name="Dai P."/>
            <person name="Han X."/>
            <person name="Huang E."/>
            <person name="Gao Y."/>
            <person name="Liu J."/>
            <person name="Shao H."/>
            <person name="Ye R."/>
            <person name="Li L."/>
            <person name="Wei W."/>
            <person name="Wang X."/>
            <person name="Wang C."/>
            <person name="Yang T."/>
            <person name="Huo Q."/>
            <person name="Li W."/>
            <person name="Guo W."/>
            <person name="Chen H."/>
            <person name="Zhou L."/>
            <person name="Ni X."/>
            <person name="Tian J."/>
            <person name="Zhou Y."/>
            <person name="Sheng Y."/>
            <person name="Liu T."/>
            <person name="Pan Y."/>
            <person name="Xia L."/>
            <person name="Li J."/>
            <person name="Zhao F."/>
            <person name="Cao W."/>
        </authorList>
    </citation>
    <scope>NUCLEOTIDE SEQUENCE</scope>
    <source>
        <strain evidence="1">Dsil-2018</strain>
    </source>
</reference>
<evidence type="ECO:0000313" key="2">
    <source>
        <dbReference type="Proteomes" id="UP000821865"/>
    </source>
</evidence>
<proteinExistence type="predicted"/>